<name>A0ABP9UMN2_9BACT</name>
<keyword evidence="1 4" id="KW-0812">Transmembrane</keyword>
<feature type="transmembrane region" description="Helical" evidence="4">
    <location>
        <begin position="240"/>
        <end position="260"/>
    </location>
</feature>
<protein>
    <recommendedName>
        <fullName evidence="7">MFS transporter</fullName>
    </recommendedName>
</protein>
<feature type="transmembrane region" description="Helical" evidence="4">
    <location>
        <begin position="300"/>
        <end position="318"/>
    </location>
</feature>
<feature type="transmembrane region" description="Helical" evidence="4">
    <location>
        <begin position="155"/>
        <end position="178"/>
    </location>
</feature>
<feature type="transmembrane region" description="Helical" evidence="4">
    <location>
        <begin position="85"/>
        <end position="107"/>
    </location>
</feature>
<dbReference type="PANTHER" id="PTHR23526">
    <property type="entry name" value="INTEGRAL MEMBRANE TRANSPORT PROTEIN-RELATED"/>
    <property type="match status" value="1"/>
</dbReference>
<proteinExistence type="predicted"/>
<feature type="transmembrane region" description="Helical" evidence="4">
    <location>
        <begin position="266"/>
        <end position="288"/>
    </location>
</feature>
<feature type="transmembrane region" description="Helical" evidence="4">
    <location>
        <begin position="113"/>
        <end position="134"/>
    </location>
</feature>
<keyword evidence="2 4" id="KW-1133">Transmembrane helix</keyword>
<evidence type="ECO:0000256" key="1">
    <source>
        <dbReference type="ARBA" id="ARBA00022692"/>
    </source>
</evidence>
<dbReference type="SUPFAM" id="SSF103473">
    <property type="entry name" value="MFS general substrate transporter"/>
    <property type="match status" value="1"/>
</dbReference>
<feature type="transmembrane region" description="Helical" evidence="4">
    <location>
        <begin position="21"/>
        <end position="47"/>
    </location>
</feature>
<dbReference type="InterPro" id="IPR052528">
    <property type="entry name" value="Sugar_transport-like"/>
</dbReference>
<dbReference type="Proteomes" id="UP001476282">
    <property type="component" value="Unassembled WGS sequence"/>
</dbReference>
<organism evidence="5 6">
    <name type="scientific">Haloferula sargassicola</name>
    <dbReference type="NCBI Taxonomy" id="490096"/>
    <lineage>
        <taxon>Bacteria</taxon>
        <taxon>Pseudomonadati</taxon>
        <taxon>Verrucomicrobiota</taxon>
        <taxon>Verrucomicrobiia</taxon>
        <taxon>Verrucomicrobiales</taxon>
        <taxon>Verrucomicrobiaceae</taxon>
        <taxon>Haloferula</taxon>
    </lineage>
</organism>
<feature type="transmembrane region" description="Helical" evidence="4">
    <location>
        <begin position="364"/>
        <end position="387"/>
    </location>
</feature>
<dbReference type="Pfam" id="PF07690">
    <property type="entry name" value="MFS_1"/>
    <property type="match status" value="1"/>
</dbReference>
<dbReference type="InterPro" id="IPR036259">
    <property type="entry name" value="MFS_trans_sf"/>
</dbReference>
<keyword evidence="6" id="KW-1185">Reference proteome</keyword>
<feature type="transmembrane region" description="Helical" evidence="4">
    <location>
        <begin position="417"/>
        <end position="437"/>
    </location>
</feature>
<sequence>MGWYSHTDQIDETRLEKGLRMLVADGICSQVMGVLTGGAFLVAFALQLGASNFVVGSFAAIMPLCQFLQIPSIFLIEKTGRRKMLVVLPVILSRLAWLVIPFIPWIVPAGFQVEALVLLLFWYFGISSIAGCSYNAWMRDFIPESRYGGFFSHRFAVITLAGAILTLVASFAVAPLQVWSGSEVVPYTVILGVGGAIGLASAVFLSRVPEPAPEPAERSSPIRILVEPFRSKDFRRLLKFMGPWNLAINMAAAFFGVYLLKRLEMPISTVMFLAVASQLVNVFFFRIWGAIADRWNNRGALVVAGQLFFLSLLLWPFTTMPDKHAGTLPILIVIHVLVGISTAGVNLCAGNLAMLSAPRGKSTAFLAANAVVAGIAATIGPLLGGFLGDALADVQVTLDLSFTTQVESIEPTAVPAIVLRGLDFVFLVAIVIGFYSIHRLAYVREASHSAEPLGMPALFQETRKAVAHVSNVAGLRKLTSFPFALLGMKPAPPVPRKGTQASRL</sequence>
<feature type="transmembrane region" description="Helical" evidence="4">
    <location>
        <begin position="53"/>
        <end position="76"/>
    </location>
</feature>
<dbReference type="EMBL" id="BAABRI010000005">
    <property type="protein sequence ID" value="GAA5481957.1"/>
    <property type="molecule type" value="Genomic_DNA"/>
</dbReference>
<reference evidence="5 6" key="1">
    <citation type="submission" date="2024-02" db="EMBL/GenBank/DDBJ databases">
        <title>Haloferula sargassicola NBRC 104335.</title>
        <authorList>
            <person name="Ichikawa N."/>
            <person name="Katano-Makiyama Y."/>
            <person name="Hidaka K."/>
        </authorList>
    </citation>
    <scope>NUCLEOTIDE SEQUENCE [LARGE SCALE GENOMIC DNA]</scope>
    <source>
        <strain evidence="5 6">NBRC 104335</strain>
    </source>
</reference>
<dbReference type="PANTHER" id="PTHR23526:SF2">
    <property type="entry name" value="MAJOR FACILITATOR SUPERFAMILY (MFS) PROFILE DOMAIN-CONTAINING PROTEIN"/>
    <property type="match status" value="1"/>
</dbReference>
<evidence type="ECO:0000256" key="3">
    <source>
        <dbReference type="ARBA" id="ARBA00023136"/>
    </source>
</evidence>
<feature type="transmembrane region" description="Helical" evidence="4">
    <location>
        <begin position="184"/>
        <end position="205"/>
    </location>
</feature>
<evidence type="ECO:0000313" key="6">
    <source>
        <dbReference type="Proteomes" id="UP001476282"/>
    </source>
</evidence>
<gene>
    <name evidence="5" type="ORF">Hsar01_01172</name>
</gene>
<evidence type="ECO:0000313" key="5">
    <source>
        <dbReference type="EMBL" id="GAA5481957.1"/>
    </source>
</evidence>
<evidence type="ECO:0008006" key="7">
    <source>
        <dbReference type="Google" id="ProtNLM"/>
    </source>
</evidence>
<dbReference type="InterPro" id="IPR011701">
    <property type="entry name" value="MFS"/>
</dbReference>
<evidence type="ECO:0000256" key="4">
    <source>
        <dbReference type="SAM" id="Phobius"/>
    </source>
</evidence>
<evidence type="ECO:0000256" key="2">
    <source>
        <dbReference type="ARBA" id="ARBA00022989"/>
    </source>
</evidence>
<keyword evidence="3 4" id="KW-0472">Membrane</keyword>
<dbReference type="RefSeq" id="WP_353566098.1">
    <property type="nucleotide sequence ID" value="NZ_BAABRI010000005.1"/>
</dbReference>
<accession>A0ABP9UMN2</accession>
<comment type="caution">
    <text evidence="5">The sequence shown here is derived from an EMBL/GenBank/DDBJ whole genome shotgun (WGS) entry which is preliminary data.</text>
</comment>
<dbReference type="Gene3D" id="1.20.1250.20">
    <property type="entry name" value="MFS general substrate transporter like domains"/>
    <property type="match status" value="1"/>
</dbReference>
<feature type="transmembrane region" description="Helical" evidence="4">
    <location>
        <begin position="330"/>
        <end position="352"/>
    </location>
</feature>